<name>A0A9N8ZLW1_9GLOM</name>
<dbReference type="OrthoDB" id="2445596at2759"/>
<evidence type="ECO:0000313" key="1">
    <source>
        <dbReference type="EMBL" id="CAG8499953.1"/>
    </source>
</evidence>
<evidence type="ECO:0000313" key="2">
    <source>
        <dbReference type="Proteomes" id="UP000789706"/>
    </source>
</evidence>
<dbReference type="Proteomes" id="UP000789706">
    <property type="component" value="Unassembled WGS sequence"/>
</dbReference>
<gene>
    <name evidence="1" type="ORF">DEBURN_LOCUS4624</name>
</gene>
<organism evidence="1 2">
    <name type="scientific">Diversispora eburnea</name>
    <dbReference type="NCBI Taxonomy" id="1213867"/>
    <lineage>
        <taxon>Eukaryota</taxon>
        <taxon>Fungi</taxon>
        <taxon>Fungi incertae sedis</taxon>
        <taxon>Mucoromycota</taxon>
        <taxon>Glomeromycotina</taxon>
        <taxon>Glomeromycetes</taxon>
        <taxon>Diversisporales</taxon>
        <taxon>Diversisporaceae</taxon>
        <taxon>Diversispora</taxon>
    </lineage>
</organism>
<accession>A0A9N8ZLW1</accession>
<protein>
    <submittedName>
        <fullName evidence="1">2034_t:CDS:1</fullName>
    </submittedName>
</protein>
<dbReference type="EMBL" id="CAJVPK010000362">
    <property type="protein sequence ID" value="CAG8499953.1"/>
    <property type="molecule type" value="Genomic_DNA"/>
</dbReference>
<proteinExistence type="predicted"/>
<reference evidence="1" key="1">
    <citation type="submission" date="2021-06" db="EMBL/GenBank/DDBJ databases">
        <authorList>
            <person name="Kallberg Y."/>
            <person name="Tangrot J."/>
            <person name="Rosling A."/>
        </authorList>
    </citation>
    <scope>NUCLEOTIDE SEQUENCE</scope>
    <source>
        <strain evidence="1">AZ414A</strain>
    </source>
</reference>
<dbReference type="AlphaFoldDB" id="A0A9N8ZLW1"/>
<keyword evidence="2" id="KW-1185">Reference proteome</keyword>
<feature type="non-terminal residue" evidence="1">
    <location>
        <position position="69"/>
    </location>
</feature>
<sequence>CVQRYFQLIDFNISTEEQIVNLIQSEENEESESDSDDDKVLPVSVKDAISGVIEFNSKKQKSLDTFIDI</sequence>
<comment type="caution">
    <text evidence="1">The sequence shown here is derived from an EMBL/GenBank/DDBJ whole genome shotgun (WGS) entry which is preliminary data.</text>
</comment>